<keyword evidence="11 12" id="KW-0472">Membrane</keyword>
<dbReference type="PANTHER" id="PTHR12468">
    <property type="entry name" value="GPI MANNOSYLTRANSFERASE 2"/>
    <property type="match status" value="1"/>
</dbReference>
<feature type="transmembrane region" description="Helical" evidence="12">
    <location>
        <begin position="219"/>
        <end position="249"/>
    </location>
</feature>
<feature type="transmembrane region" description="Helical" evidence="12">
    <location>
        <begin position="325"/>
        <end position="342"/>
    </location>
</feature>
<keyword evidence="13" id="KW-0732">Signal</keyword>
<dbReference type="EC" id="2.4.1.-" evidence="12"/>
<feature type="signal peptide" evidence="13">
    <location>
        <begin position="1"/>
        <end position="21"/>
    </location>
</feature>
<comment type="pathway">
    <text evidence="2 12">Glycolipid biosynthesis; glycosylphosphatidylinositol-anchor biosynthesis.</text>
</comment>
<reference evidence="15" key="1">
    <citation type="submission" date="2016-05" db="EMBL/GenBank/DDBJ databases">
        <title>Comparative genomics of biotechnologically important yeasts.</title>
        <authorList>
            <consortium name="DOE Joint Genome Institute"/>
            <person name="Riley R."/>
            <person name="Haridas S."/>
            <person name="Wolfe K.H."/>
            <person name="Lopes M.R."/>
            <person name="Hittinger C.T."/>
            <person name="Goker M."/>
            <person name="Salamov A."/>
            <person name="Wisecaver J."/>
            <person name="Long T.M."/>
            <person name="Aerts A.L."/>
            <person name="Barry K."/>
            <person name="Choi C."/>
            <person name="Clum A."/>
            <person name="Coughlan A.Y."/>
            <person name="Deshpande S."/>
            <person name="Douglass A.P."/>
            <person name="Hanson S.J."/>
            <person name="Klenk H.-P."/>
            <person name="Labutti K."/>
            <person name="Lapidus A."/>
            <person name="Lindquist E."/>
            <person name="Lipzen A."/>
            <person name="Meier-Kolthoff J.P."/>
            <person name="Ohm R.A."/>
            <person name="Otillar R.P."/>
            <person name="Pangilinan J."/>
            <person name="Peng Y."/>
            <person name="Rokas A."/>
            <person name="Rosa C.A."/>
            <person name="Scheuner C."/>
            <person name="Sibirny A.A."/>
            <person name="Slot J.C."/>
            <person name="Stielow J.B."/>
            <person name="Sun H."/>
            <person name="Kurtzman C.P."/>
            <person name="Blackwell M."/>
            <person name="Grigoriev I.V."/>
            <person name="Jeffries T.W."/>
        </authorList>
    </citation>
    <scope>NUCLEOTIDE SEQUENCE [LARGE SCALE GENOMIC DNA]</scope>
    <source>
        <strain evidence="15">NRRL Y-12698</strain>
    </source>
</reference>
<dbReference type="GeneID" id="30146676"/>
<feature type="transmembrane region" description="Helical" evidence="12">
    <location>
        <begin position="354"/>
        <end position="377"/>
    </location>
</feature>
<comment type="subcellular location">
    <subcellularLocation>
        <location evidence="1 12">Endoplasmic reticulum membrane</location>
        <topology evidence="1 12">Multi-pass membrane protein</topology>
    </subcellularLocation>
</comment>
<keyword evidence="15" id="KW-1185">Reference proteome</keyword>
<dbReference type="UniPathway" id="UPA00196"/>
<dbReference type="PANTHER" id="PTHR12468:SF2">
    <property type="entry name" value="GPI MANNOSYLTRANSFERASE 2"/>
    <property type="match status" value="1"/>
</dbReference>
<feature type="chain" id="PRO_5009134355" description="GPI mannosyltransferase 2" evidence="13">
    <location>
        <begin position="22"/>
        <end position="433"/>
    </location>
</feature>
<protein>
    <recommendedName>
        <fullName evidence="4 12">GPI mannosyltransferase 2</fullName>
        <ecNumber evidence="12">2.4.1.-</ecNumber>
    </recommendedName>
</protein>
<gene>
    <name evidence="14" type="ORF">BABINDRAFT_161472</name>
</gene>
<keyword evidence="8 12" id="KW-0812">Transmembrane</keyword>
<evidence type="ECO:0000256" key="3">
    <source>
        <dbReference type="ARBA" id="ARBA00008698"/>
    </source>
</evidence>
<evidence type="ECO:0000256" key="6">
    <source>
        <dbReference type="ARBA" id="ARBA00022676"/>
    </source>
</evidence>
<dbReference type="STRING" id="984486.A0A1E3QQJ7"/>
<keyword evidence="9 12" id="KW-0256">Endoplasmic reticulum</keyword>
<evidence type="ECO:0000313" key="14">
    <source>
        <dbReference type="EMBL" id="ODQ79774.1"/>
    </source>
</evidence>
<feature type="transmembrane region" description="Helical" evidence="12">
    <location>
        <begin position="411"/>
        <end position="430"/>
    </location>
</feature>
<keyword evidence="7 12" id="KW-0808">Transferase</keyword>
<comment type="caution">
    <text evidence="12">Lacks conserved residue(s) required for the propagation of feature annotation.</text>
</comment>
<evidence type="ECO:0000256" key="9">
    <source>
        <dbReference type="ARBA" id="ARBA00022824"/>
    </source>
</evidence>
<evidence type="ECO:0000256" key="1">
    <source>
        <dbReference type="ARBA" id="ARBA00004477"/>
    </source>
</evidence>
<evidence type="ECO:0000256" key="2">
    <source>
        <dbReference type="ARBA" id="ARBA00004687"/>
    </source>
</evidence>
<name>A0A1E3QQJ7_9ASCO</name>
<feature type="transmembrane region" description="Helical" evidence="12">
    <location>
        <begin position="170"/>
        <end position="199"/>
    </location>
</feature>
<evidence type="ECO:0000313" key="15">
    <source>
        <dbReference type="Proteomes" id="UP000094336"/>
    </source>
</evidence>
<proteinExistence type="inferred from homology"/>
<evidence type="ECO:0000256" key="11">
    <source>
        <dbReference type="ARBA" id="ARBA00023136"/>
    </source>
</evidence>
<feature type="transmembrane region" description="Helical" evidence="12">
    <location>
        <begin position="261"/>
        <end position="283"/>
    </location>
</feature>
<dbReference type="GO" id="GO:0120097">
    <property type="term" value="C:glycosylphosphatidylinositol-mannosyltransferase II complex"/>
    <property type="evidence" value="ECO:0007669"/>
    <property type="project" value="EnsemblFungi"/>
</dbReference>
<sequence>MKLAHLAKITGLFLLVKVSQTLILINVPTRFDTSSQIIFGNAVVQQHKETSILLQLSQPFLQILSELLPKLVTWDTVYLSSFFANGLKYEHEFVFAPLWWRLIKSLPEIIPGTLPSVNFYDQLLIGTLVANASHYLACLVLYGLTNLVFSSNTLKARSESHNVALRAAMLYAISPAGIFLTAPYAESICALSSFVALYLREVSFDRRFLMKPTLKSAPLFQAAYILSGAFVATAFGFRSNAVLLGYLYLSDLYVFLRARSYKSALIPLLAGSQLFAAVLYLGYLPYSLLCPQRGEWCLNTVPSLFTHAQARWSNGFLSYWTLNNIPNFAFALPTAAILLAASRHFTFTYPCRNVYAHCSIAYLLLVMIFGFSNVQILTRVASFLPLPYWYIADKLALTAQKGETGGFTKLMVSYCVVWGATQTALFGAFLPPA</sequence>
<accession>A0A1E3QQJ7</accession>
<dbReference type="GO" id="GO:0006506">
    <property type="term" value="P:GPI anchor biosynthetic process"/>
    <property type="evidence" value="ECO:0007669"/>
    <property type="project" value="UniProtKB-UniPathway"/>
</dbReference>
<dbReference type="GO" id="GO:0005789">
    <property type="term" value="C:endoplasmic reticulum membrane"/>
    <property type="evidence" value="ECO:0007669"/>
    <property type="project" value="UniProtKB-SubCell"/>
</dbReference>
<dbReference type="GO" id="GO:0120563">
    <property type="term" value="F:dol-P-Man:Man(1)GlcN-acyl-PI alpha-1,6-mannosyltransferase activity"/>
    <property type="evidence" value="ECO:0007669"/>
    <property type="project" value="EnsemblFungi"/>
</dbReference>
<keyword evidence="6 12" id="KW-0328">Glycosyltransferase</keyword>
<organism evidence="14 15">
    <name type="scientific">Babjeviella inositovora NRRL Y-12698</name>
    <dbReference type="NCBI Taxonomy" id="984486"/>
    <lineage>
        <taxon>Eukaryota</taxon>
        <taxon>Fungi</taxon>
        <taxon>Dikarya</taxon>
        <taxon>Ascomycota</taxon>
        <taxon>Saccharomycotina</taxon>
        <taxon>Pichiomycetes</taxon>
        <taxon>Serinales incertae sedis</taxon>
        <taxon>Babjeviella</taxon>
    </lineage>
</organism>
<evidence type="ECO:0000256" key="10">
    <source>
        <dbReference type="ARBA" id="ARBA00022989"/>
    </source>
</evidence>
<keyword evidence="5 12" id="KW-0337">GPI-anchor biosynthesis</keyword>
<evidence type="ECO:0000256" key="8">
    <source>
        <dbReference type="ARBA" id="ARBA00022692"/>
    </source>
</evidence>
<evidence type="ECO:0000256" key="12">
    <source>
        <dbReference type="RuleBase" id="RU363112"/>
    </source>
</evidence>
<dbReference type="EMBL" id="KV454431">
    <property type="protein sequence ID" value="ODQ79774.1"/>
    <property type="molecule type" value="Genomic_DNA"/>
</dbReference>
<comment type="similarity">
    <text evidence="3 12">Belongs to the PIGV family.</text>
</comment>
<keyword evidence="10 12" id="KW-1133">Transmembrane helix</keyword>
<comment type="function">
    <text evidence="12">Mannosyltransferase involved in glycosylphosphatidylinositol-anchor biosynthesis.</text>
</comment>
<dbReference type="OrthoDB" id="10252502at2759"/>
<evidence type="ECO:0000256" key="13">
    <source>
        <dbReference type="SAM" id="SignalP"/>
    </source>
</evidence>
<dbReference type="Proteomes" id="UP000094336">
    <property type="component" value="Unassembled WGS sequence"/>
</dbReference>
<dbReference type="RefSeq" id="XP_018985102.1">
    <property type="nucleotide sequence ID" value="XM_019128823.1"/>
</dbReference>
<evidence type="ECO:0000256" key="4">
    <source>
        <dbReference type="ARBA" id="ARBA00013795"/>
    </source>
</evidence>
<dbReference type="InterPro" id="IPR007315">
    <property type="entry name" value="PIG-V/Gpi18"/>
</dbReference>
<evidence type="ECO:0000256" key="7">
    <source>
        <dbReference type="ARBA" id="ARBA00022679"/>
    </source>
</evidence>
<evidence type="ECO:0000256" key="5">
    <source>
        <dbReference type="ARBA" id="ARBA00022502"/>
    </source>
</evidence>
<dbReference type="Pfam" id="PF04188">
    <property type="entry name" value="Mannosyl_trans2"/>
    <property type="match status" value="1"/>
</dbReference>
<feature type="transmembrane region" description="Helical" evidence="12">
    <location>
        <begin position="123"/>
        <end position="149"/>
    </location>
</feature>
<dbReference type="AlphaFoldDB" id="A0A1E3QQJ7"/>